<name>A0A814GK54_9BILA</name>
<keyword evidence="3" id="KW-1185">Reference proteome</keyword>
<evidence type="ECO:0000313" key="2">
    <source>
        <dbReference type="EMBL" id="CAF0997353.1"/>
    </source>
</evidence>
<protein>
    <submittedName>
        <fullName evidence="2">Uncharacterized protein</fullName>
    </submittedName>
</protein>
<feature type="region of interest" description="Disordered" evidence="1">
    <location>
        <begin position="1"/>
        <end position="33"/>
    </location>
</feature>
<evidence type="ECO:0000256" key="1">
    <source>
        <dbReference type="SAM" id="MobiDB-lite"/>
    </source>
</evidence>
<comment type="caution">
    <text evidence="2">The sequence shown here is derived from an EMBL/GenBank/DDBJ whole genome shotgun (WGS) entry which is preliminary data.</text>
</comment>
<feature type="compositionally biased region" description="Polar residues" evidence="1">
    <location>
        <begin position="17"/>
        <end position="27"/>
    </location>
</feature>
<sequence length="364" mass="42510">MVGRKKISPDEDKSDKQISTVNGQDLNPGQKGDEILNSIFHFPVEEILGKEKDENVIEKPNESELSDDSELSVEELDIPKTIKDDDVELDLLNESTHSLSLKENLLSNLNQTIEENITMFKNFAQKSFEIQNQLIENQTNSINILEQMLSKSESLSRSENTNRNRQKAQEDFSNSSGPETALSLDIKTLKLIYPDEMNEIEETLKKLVNNREDVFKKYWKKSTNHKRTAYKEIKTLLIQLFGKKATSNLELKRQFTERVQNQYENVYLYSSQLKVLAKQSHPELLQYQINEQFIRGLRDKMLRTGLQMMREESSLEEIIDEAARFEKAVSDVLEFSERSKKVEFEEKIEKYYYKAQNPSHQQQH</sequence>
<dbReference type="AlphaFoldDB" id="A0A814GK54"/>
<gene>
    <name evidence="2" type="ORF">OXX778_LOCUS16227</name>
</gene>
<dbReference type="Proteomes" id="UP000663879">
    <property type="component" value="Unassembled WGS sequence"/>
</dbReference>
<dbReference type="EMBL" id="CAJNOC010003774">
    <property type="protein sequence ID" value="CAF0997353.1"/>
    <property type="molecule type" value="Genomic_DNA"/>
</dbReference>
<reference evidence="2" key="1">
    <citation type="submission" date="2021-02" db="EMBL/GenBank/DDBJ databases">
        <authorList>
            <person name="Nowell W R."/>
        </authorList>
    </citation>
    <scope>NUCLEOTIDE SEQUENCE</scope>
    <source>
        <strain evidence="2">Ploen Becks lab</strain>
    </source>
</reference>
<accession>A0A814GK54</accession>
<proteinExistence type="predicted"/>
<feature type="compositionally biased region" description="Basic and acidic residues" evidence="1">
    <location>
        <begin position="154"/>
        <end position="170"/>
    </location>
</feature>
<organism evidence="2 3">
    <name type="scientific">Brachionus calyciflorus</name>
    <dbReference type="NCBI Taxonomy" id="104777"/>
    <lineage>
        <taxon>Eukaryota</taxon>
        <taxon>Metazoa</taxon>
        <taxon>Spiralia</taxon>
        <taxon>Gnathifera</taxon>
        <taxon>Rotifera</taxon>
        <taxon>Eurotatoria</taxon>
        <taxon>Monogononta</taxon>
        <taxon>Pseudotrocha</taxon>
        <taxon>Ploima</taxon>
        <taxon>Brachionidae</taxon>
        <taxon>Brachionus</taxon>
    </lineage>
</organism>
<evidence type="ECO:0000313" key="3">
    <source>
        <dbReference type="Proteomes" id="UP000663879"/>
    </source>
</evidence>
<feature type="compositionally biased region" description="Basic and acidic residues" evidence="1">
    <location>
        <begin position="7"/>
        <end position="16"/>
    </location>
</feature>
<feature type="region of interest" description="Disordered" evidence="1">
    <location>
        <begin position="153"/>
        <end position="179"/>
    </location>
</feature>